<reference evidence="1 2" key="2">
    <citation type="journal article" date="2022" name="Mol. Ecol. Resour.">
        <title>The genomes of chicory, endive, great burdock and yacon provide insights into Asteraceae paleo-polyploidization history and plant inulin production.</title>
        <authorList>
            <person name="Fan W."/>
            <person name="Wang S."/>
            <person name="Wang H."/>
            <person name="Wang A."/>
            <person name="Jiang F."/>
            <person name="Liu H."/>
            <person name="Zhao H."/>
            <person name="Xu D."/>
            <person name="Zhang Y."/>
        </authorList>
    </citation>
    <scope>NUCLEOTIDE SEQUENCE [LARGE SCALE GENOMIC DNA]</scope>
    <source>
        <strain evidence="2">cv. Niubang</strain>
    </source>
</reference>
<accession>A0ACB9DM47</accession>
<dbReference type="EMBL" id="CM042049">
    <property type="protein sequence ID" value="KAI3747575.1"/>
    <property type="molecule type" value="Genomic_DNA"/>
</dbReference>
<comment type="caution">
    <text evidence="1">The sequence shown here is derived from an EMBL/GenBank/DDBJ whole genome shotgun (WGS) entry which is preliminary data.</text>
</comment>
<evidence type="ECO:0000313" key="2">
    <source>
        <dbReference type="Proteomes" id="UP001055879"/>
    </source>
</evidence>
<sequence length="109" mass="12854">MALFMFDEELARFSSRSMFLSNLNSLCFNLNTQLNSTLEKRVSELAQIQADEHQVYLQSALLIFLIEVNSVQSLGKYYSPAYKDDRPKFIWEEVLYLERWWSDASDAKR</sequence>
<dbReference type="Proteomes" id="UP001055879">
    <property type="component" value="Linkage Group LG03"/>
</dbReference>
<organism evidence="1 2">
    <name type="scientific">Arctium lappa</name>
    <name type="common">Greater burdock</name>
    <name type="synonym">Lappa major</name>
    <dbReference type="NCBI Taxonomy" id="4217"/>
    <lineage>
        <taxon>Eukaryota</taxon>
        <taxon>Viridiplantae</taxon>
        <taxon>Streptophyta</taxon>
        <taxon>Embryophyta</taxon>
        <taxon>Tracheophyta</taxon>
        <taxon>Spermatophyta</taxon>
        <taxon>Magnoliopsida</taxon>
        <taxon>eudicotyledons</taxon>
        <taxon>Gunneridae</taxon>
        <taxon>Pentapetalae</taxon>
        <taxon>asterids</taxon>
        <taxon>campanulids</taxon>
        <taxon>Asterales</taxon>
        <taxon>Asteraceae</taxon>
        <taxon>Carduoideae</taxon>
        <taxon>Cardueae</taxon>
        <taxon>Arctiinae</taxon>
        <taxon>Arctium</taxon>
    </lineage>
</organism>
<keyword evidence="2" id="KW-1185">Reference proteome</keyword>
<evidence type="ECO:0000313" key="1">
    <source>
        <dbReference type="EMBL" id="KAI3747575.1"/>
    </source>
</evidence>
<protein>
    <submittedName>
        <fullName evidence="1">Uncharacterized protein</fullName>
    </submittedName>
</protein>
<reference evidence="2" key="1">
    <citation type="journal article" date="2022" name="Mol. Ecol. Resour.">
        <title>The genomes of chicory, endive, great burdock and yacon provide insights into Asteraceae palaeo-polyploidization history and plant inulin production.</title>
        <authorList>
            <person name="Fan W."/>
            <person name="Wang S."/>
            <person name="Wang H."/>
            <person name="Wang A."/>
            <person name="Jiang F."/>
            <person name="Liu H."/>
            <person name="Zhao H."/>
            <person name="Xu D."/>
            <person name="Zhang Y."/>
        </authorList>
    </citation>
    <scope>NUCLEOTIDE SEQUENCE [LARGE SCALE GENOMIC DNA]</scope>
    <source>
        <strain evidence="2">cv. Niubang</strain>
    </source>
</reference>
<name>A0ACB9DM47_ARCLA</name>
<proteinExistence type="predicted"/>
<gene>
    <name evidence="1" type="ORF">L6452_10075</name>
</gene>